<dbReference type="Proteomes" id="UP000054477">
    <property type="component" value="Unassembled WGS sequence"/>
</dbReference>
<name>A0A0C9WX62_9AGAR</name>
<reference evidence="2" key="2">
    <citation type="submission" date="2015-01" db="EMBL/GenBank/DDBJ databases">
        <title>Evolutionary Origins and Diversification of the Mycorrhizal Mutualists.</title>
        <authorList>
            <consortium name="DOE Joint Genome Institute"/>
            <consortium name="Mycorrhizal Genomics Consortium"/>
            <person name="Kohler A."/>
            <person name="Kuo A."/>
            <person name="Nagy L.G."/>
            <person name="Floudas D."/>
            <person name="Copeland A."/>
            <person name="Barry K.W."/>
            <person name="Cichocki N."/>
            <person name="Veneault-Fourrey C."/>
            <person name="LaButti K."/>
            <person name="Lindquist E.A."/>
            <person name="Lipzen A."/>
            <person name="Lundell T."/>
            <person name="Morin E."/>
            <person name="Murat C."/>
            <person name="Riley R."/>
            <person name="Ohm R."/>
            <person name="Sun H."/>
            <person name="Tunlid A."/>
            <person name="Henrissat B."/>
            <person name="Grigoriev I.V."/>
            <person name="Hibbett D.S."/>
            <person name="Martin F."/>
        </authorList>
    </citation>
    <scope>NUCLEOTIDE SEQUENCE [LARGE SCALE GENOMIC DNA]</scope>
    <source>
        <strain evidence="2">LaAM-08-1</strain>
    </source>
</reference>
<accession>A0A0C9WX62</accession>
<reference evidence="1 2" key="1">
    <citation type="submission" date="2014-04" db="EMBL/GenBank/DDBJ databases">
        <authorList>
            <consortium name="DOE Joint Genome Institute"/>
            <person name="Kuo A."/>
            <person name="Kohler A."/>
            <person name="Nagy L.G."/>
            <person name="Floudas D."/>
            <person name="Copeland A."/>
            <person name="Barry K.W."/>
            <person name="Cichocki N."/>
            <person name="Veneault-Fourrey C."/>
            <person name="LaButti K."/>
            <person name="Lindquist E.A."/>
            <person name="Lipzen A."/>
            <person name="Lundell T."/>
            <person name="Morin E."/>
            <person name="Murat C."/>
            <person name="Sun H."/>
            <person name="Tunlid A."/>
            <person name="Henrissat B."/>
            <person name="Grigoriev I.V."/>
            <person name="Hibbett D.S."/>
            <person name="Martin F."/>
            <person name="Nordberg H.P."/>
            <person name="Cantor M.N."/>
            <person name="Hua S.X."/>
        </authorList>
    </citation>
    <scope>NUCLEOTIDE SEQUENCE [LARGE SCALE GENOMIC DNA]</scope>
    <source>
        <strain evidence="1 2">LaAM-08-1</strain>
    </source>
</reference>
<proteinExistence type="predicted"/>
<sequence length="204" mass="22616">MSYHLVDSEELSVQDSGDICPSSLTRTTISKDEISDYETLLLNNCFFKRSIQAGIETTQVSAALVGRRKHLSSHNVDSSSEETTPTLSWLTWITEASRLPRSQARWFAGARIEPPVILLPRLSHSAGSSLCSMGLLPKDLQQYLRAAPTTSSFTQPSFQLTGSRMSLLSSCREDALRCLANTKQHCAICRSLKFMRTSLSNFPP</sequence>
<evidence type="ECO:0000313" key="1">
    <source>
        <dbReference type="EMBL" id="KIJ93418.1"/>
    </source>
</evidence>
<evidence type="ECO:0000313" key="2">
    <source>
        <dbReference type="Proteomes" id="UP000054477"/>
    </source>
</evidence>
<protein>
    <submittedName>
        <fullName evidence="1">Uncharacterized protein</fullName>
    </submittedName>
</protein>
<dbReference type="AlphaFoldDB" id="A0A0C9WX62"/>
<dbReference type="HOGENOM" id="CLU_1343462_0_0_1"/>
<dbReference type="EMBL" id="KN838845">
    <property type="protein sequence ID" value="KIJ93418.1"/>
    <property type="molecule type" value="Genomic_DNA"/>
</dbReference>
<keyword evidence="2" id="KW-1185">Reference proteome</keyword>
<organism evidence="1 2">
    <name type="scientific">Laccaria amethystina LaAM-08-1</name>
    <dbReference type="NCBI Taxonomy" id="1095629"/>
    <lineage>
        <taxon>Eukaryota</taxon>
        <taxon>Fungi</taxon>
        <taxon>Dikarya</taxon>
        <taxon>Basidiomycota</taxon>
        <taxon>Agaricomycotina</taxon>
        <taxon>Agaricomycetes</taxon>
        <taxon>Agaricomycetidae</taxon>
        <taxon>Agaricales</taxon>
        <taxon>Agaricineae</taxon>
        <taxon>Hydnangiaceae</taxon>
        <taxon>Laccaria</taxon>
    </lineage>
</organism>
<gene>
    <name evidence="1" type="ORF">K443DRAFT_401531</name>
</gene>